<dbReference type="PANTHER" id="PTHR22602:SF0">
    <property type="entry name" value="TRANSFERASE CAF17, MITOCHONDRIAL-RELATED"/>
    <property type="match status" value="1"/>
</dbReference>
<dbReference type="Pfam" id="PF25455">
    <property type="entry name" value="Beta-barrel_CAF17_C"/>
    <property type="match status" value="1"/>
</dbReference>
<dbReference type="InterPro" id="IPR017703">
    <property type="entry name" value="YgfZ/GCV_T_CS"/>
</dbReference>
<dbReference type="NCBIfam" id="TIGR03317">
    <property type="entry name" value="ygfZ_signature"/>
    <property type="match status" value="1"/>
</dbReference>
<feature type="domain" description="CAF17 C-terminal" evidence="6">
    <location>
        <begin position="374"/>
        <end position="486"/>
    </location>
</feature>
<evidence type="ECO:0000313" key="8">
    <source>
        <dbReference type="Proteomes" id="UP001161438"/>
    </source>
</evidence>
<protein>
    <recommendedName>
        <fullName evidence="6">CAF17 C-terminal domain-containing protein</fullName>
    </recommendedName>
</protein>
<evidence type="ECO:0000256" key="4">
    <source>
        <dbReference type="ARBA" id="ARBA00093447"/>
    </source>
</evidence>
<comment type="similarity">
    <text evidence="4">Belongs to the GcvT family. CAF17/IBA57 subfamily.</text>
</comment>
<evidence type="ECO:0000313" key="7">
    <source>
        <dbReference type="EMBL" id="CAI4034520.1"/>
    </source>
</evidence>
<dbReference type="GO" id="GO:0005759">
    <property type="term" value="C:mitochondrial matrix"/>
    <property type="evidence" value="ECO:0007669"/>
    <property type="project" value="UniProtKB-SubCell"/>
</dbReference>
<evidence type="ECO:0000256" key="1">
    <source>
        <dbReference type="ARBA" id="ARBA00004305"/>
    </source>
</evidence>
<accession>A0AA35IS66</accession>
<dbReference type="PANTHER" id="PTHR22602">
    <property type="entry name" value="TRANSFERASE CAF17, MITOCHONDRIAL-RELATED"/>
    <property type="match status" value="1"/>
</dbReference>
<feature type="region of interest" description="Disordered" evidence="5">
    <location>
        <begin position="416"/>
        <end position="435"/>
    </location>
</feature>
<evidence type="ECO:0000256" key="2">
    <source>
        <dbReference type="ARBA" id="ARBA00022946"/>
    </source>
</evidence>
<dbReference type="AlphaFoldDB" id="A0AA35IS66"/>
<dbReference type="InterPro" id="IPR057460">
    <property type="entry name" value="CAF17_C"/>
</dbReference>
<organism evidence="7 8">
    <name type="scientific">Saccharomyces mikatae IFO 1815</name>
    <dbReference type="NCBI Taxonomy" id="226126"/>
    <lineage>
        <taxon>Eukaryota</taxon>
        <taxon>Fungi</taxon>
        <taxon>Dikarya</taxon>
        <taxon>Ascomycota</taxon>
        <taxon>Saccharomycotina</taxon>
        <taxon>Saccharomycetes</taxon>
        <taxon>Saccharomycetales</taxon>
        <taxon>Saccharomycetaceae</taxon>
        <taxon>Saccharomyces</taxon>
    </lineage>
</organism>
<name>A0AA35IS66_SACMI</name>
<comment type="subcellular location">
    <subcellularLocation>
        <location evidence="1">Mitochondrion matrix</location>
    </subcellularLocation>
</comment>
<evidence type="ECO:0000259" key="6">
    <source>
        <dbReference type="Pfam" id="PF25455"/>
    </source>
</evidence>
<evidence type="ECO:0000256" key="3">
    <source>
        <dbReference type="ARBA" id="ARBA00023128"/>
    </source>
</evidence>
<dbReference type="Proteomes" id="UP001161438">
    <property type="component" value="Chromosome 10"/>
</dbReference>
<dbReference type="Gene3D" id="2.40.30.160">
    <property type="match status" value="1"/>
</dbReference>
<evidence type="ECO:0000256" key="5">
    <source>
        <dbReference type="SAM" id="MobiDB-lite"/>
    </source>
</evidence>
<dbReference type="GO" id="GO:0016226">
    <property type="term" value="P:iron-sulfur cluster assembly"/>
    <property type="evidence" value="ECO:0007669"/>
    <property type="project" value="TreeGrafter"/>
</dbReference>
<dbReference type="InterPro" id="IPR045179">
    <property type="entry name" value="YgfZ/GcvT"/>
</dbReference>
<reference evidence="7" key="1">
    <citation type="submission" date="2022-10" db="EMBL/GenBank/DDBJ databases">
        <authorList>
            <person name="Byrne P K."/>
        </authorList>
    </citation>
    <scope>NUCLEOTIDE SEQUENCE</scope>
    <source>
        <strain evidence="7">IFO1815</strain>
    </source>
</reference>
<dbReference type="InterPro" id="IPR027266">
    <property type="entry name" value="TrmE/GcvT-like"/>
</dbReference>
<keyword evidence="3" id="KW-0496">Mitochondrion</keyword>
<proteinExistence type="inferred from homology"/>
<gene>
    <name evidence="7" type="primary">SMKI10G3130</name>
    <name evidence="7" type="ORF">SMKI_10G3130</name>
</gene>
<dbReference type="EMBL" id="OX365766">
    <property type="protein sequence ID" value="CAI4034520.1"/>
    <property type="molecule type" value="Genomic_DNA"/>
</dbReference>
<dbReference type="SUPFAM" id="SSF103025">
    <property type="entry name" value="Folate-binding domain"/>
    <property type="match status" value="1"/>
</dbReference>
<dbReference type="RefSeq" id="XP_056077640.1">
    <property type="nucleotide sequence ID" value="XM_056223643.1"/>
</dbReference>
<dbReference type="GeneID" id="80919337"/>
<sequence length="497" mass="56521">MFISKRYGNKRLNLTDLAPVKSSLFRFFSTESPNATKITKPDGIFSYSLLNNKRYIKIKGPDTVKFLNGLVTSKLLPHFIKKNLTTIDTKESTPGKGAIKTDSIVPVPKFDARLGNWGLYNEAGIQGPYISRFGLYSAFLNGKGKLITDTIIYPTPIALTERIADYPEYLLEFHENVVDKVLHILQTHKLASRVKFEKTDYTSMKNWAIEIQFPNLPKDIENPWFDNLLDPMTLSKTSTDAYNFAINVLDSLFHSDPRILGIYIERRIESRLRHDSTLPQAFRLVTSKQVDDVSKLFNFSSFNFPFQVNKRDPAQIRQNIFQEGLIDSTQDYKSETLLPLELNFDFLPNTISTNKGCYVGQELTARTYATGILRKRLVPVKLHNYQLLDVGPEKKYPEIHIDDMVKKDAAGRTLASNPFANKMPEGSKRKQRPAGSLIANEGQYGVALLRIEHFPAAFSSDESAGFYITTTKGSNVKVIPQKPFWFADWKQNNGHLK</sequence>
<dbReference type="FunFam" id="2.40.30.160:FF:000003">
    <property type="entry name" value="Ccr4 associated factor"/>
    <property type="match status" value="1"/>
</dbReference>
<keyword evidence="8" id="KW-1185">Reference proteome</keyword>
<dbReference type="Gene3D" id="3.30.1360.120">
    <property type="entry name" value="Probable tRNA modification gtpase trme, domain 1"/>
    <property type="match status" value="1"/>
</dbReference>
<keyword evidence="2" id="KW-0809">Transit peptide</keyword>